<dbReference type="Proteomes" id="UP000789860">
    <property type="component" value="Unassembled WGS sequence"/>
</dbReference>
<accession>A0ACA9LCV7</accession>
<protein>
    <submittedName>
        <fullName evidence="1">11140_t:CDS:1</fullName>
    </submittedName>
</protein>
<keyword evidence="2" id="KW-1185">Reference proteome</keyword>
<reference evidence="1" key="1">
    <citation type="submission" date="2021-06" db="EMBL/GenBank/DDBJ databases">
        <authorList>
            <person name="Kallberg Y."/>
            <person name="Tangrot J."/>
            <person name="Rosling A."/>
        </authorList>
    </citation>
    <scope>NUCLEOTIDE SEQUENCE</scope>
    <source>
        <strain evidence="1">AU212A</strain>
    </source>
</reference>
<name>A0ACA9LCV7_9GLOM</name>
<comment type="caution">
    <text evidence="1">The sequence shown here is derived from an EMBL/GenBank/DDBJ whole genome shotgun (WGS) entry which is preliminary data.</text>
</comment>
<dbReference type="EMBL" id="CAJVPM010005365">
    <property type="protein sequence ID" value="CAG8523106.1"/>
    <property type="molecule type" value="Genomic_DNA"/>
</dbReference>
<proteinExistence type="predicted"/>
<gene>
    <name evidence="1" type="ORF">SCALOS_LOCUS4149</name>
</gene>
<evidence type="ECO:0000313" key="1">
    <source>
        <dbReference type="EMBL" id="CAG8523106.1"/>
    </source>
</evidence>
<sequence>MPRINRYEYGSTIWINIDQIYNLAVVNIYHYLHSLPEAMEISSQIRDYIIKNSLLMVSQLYNNIKEEQLDGLANDQLESARQYIENNSSFKLLYQNQHSLAFLTPLLFILPNKVTKTIVDHEQITAANKIWIEARIQLCYWHITRQENYPLLEVKNENAFADLPENLHTIVKNLNSYELIVRNEYEDNLQANNQEIFTNQVYEQQKSITVTVTNLNEKDLNIDDNQDLILFQTRKKEIFNLLDETRNILEKNVSNSNKWLDSIKRNFEPL</sequence>
<evidence type="ECO:0000313" key="2">
    <source>
        <dbReference type="Proteomes" id="UP000789860"/>
    </source>
</evidence>
<organism evidence="1 2">
    <name type="scientific">Scutellospora calospora</name>
    <dbReference type="NCBI Taxonomy" id="85575"/>
    <lineage>
        <taxon>Eukaryota</taxon>
        <taxon>Fungi</taxon>
        <taxon>Fungi incertae sedis</taxon>
        <taxon>Mucoromycota</taxon>
        <taxon>Glomeromycotina</taxon>
        <taxon>Glomeromycetes</taxon>
        <taxon>Diversisporales</taxon>
        <taxon>Gigasporaceae</taxon>
        <taxon>Scutellospora</taxon>
    </lineage>
</organism>